<evidence type="ECO:0000313" key="2">
    <source>
        <dbReference type="Proteomes" id="UP001165064"/>
    </source>
</evidence>
<accession>A0ACB5TQV4</accession>
<gene>
    <name evidence="1" type="ORF">Amon02_000922400</name>
</gene>
<proteinExistence type="predicted"/>
<reference evidence="1" key="1">
    <citation type="submission" date="2023-04" db="EMBL/GenBank/DDBJ databases">
        <title>Ambrosiozyma monospora NBRC 10751.</title>
        <authorList>
            <person name="Ichikawa N."/>
            <person name="Sato H."/>
            <person name="Tonouchi N."/>
        </authorList>
    </citation>
    <scope>NUCLEOTIDE SEQUENCE</scope>
    <source>
        <strain evidence="1">NBRC 10751</strain>
    </source>
</reference>
<keyword evidence="2" id="KW-1185">Reference proteome</keyword>
<dbReference type="Proteomes" id="UP001165064">
    <property type="component" value="Unassembled WGS sequence"/>
</dbReference>
<protein>
    <submittedName>
        <fullName evidence="1">Unnamed protein product</fullName>
    </submittedName>
</protein>
<sequence>MASAKPKTAGHANTSNETAEQTAQRVLAAQRKLNNFIKITTLLPEELQEKVFADALQYANLLENHELFTDIIKNSPARYKVDLNVTYGLDDDDEYTCVAWNMEVLSRYIKHLKFFFHKDEDKYVECIEALGVHSIYGIHSGMDKEDWCDFIPSCRDITIEGYVGFEGWAKKYAEKVSALTVKAYPDYLNSILKNKNRFKVLKNIIVEVDRDYGKTNTDYDYFRYLGPLHKDIKDSWHNYTYADALDRLTHQFDSVTLKYNGLLSRITSPQMAKFCNHPKSKAYITCLEAL</sequence>
<evidence type="ECO:0000313" key="1">
    <source>
        <dbReference type="EMBL" id="GME93028.1"/>
    </source>
</evidence>
<comment type="caution">
    <text evidence="1">The sequence shown here is derived from an EMBL/GenBank/DDBJ whole genome shotgun (WGS) entry which is preliminary data.</text>
</comment>
<organism evidence="1 2">
    <name type="scientific">Ambrosiozyma monospora</name>
    <name type="common">Yeast</name>
    <name type="synonym">Endomycopsis monosporus</name>
    <dbReference type="NCBI Taxonomy" id="43982"/>
    <lineage>
        <taxon>Eukaryota</taxon>
        <taxon>Fungi</taxon>
        <taxon>Dikarya</taxon>
        <taxon>Ascomycota</taxon>
        <taxon>Saccharomycotina</taxon>
        <taxon>Pichiomycetes</taxon>
        <taxon>Pichiales</taxon>
        <taxon>Pichiaceae</taxon>
        <taxon>Ambrosiozyma</taxon>
    </lineage>
</organism>
<dbReference type="EMBL" id="BSXS01008591">
    <property type="protein sequence ID" value="GME93028.1"/>
    <property type="molecule type" value="Genomic_DNA"/>
</dbReference>
<name>A0ACB5TQV4_AMBMO</name>